<dbReference type="InterPro" id="IPR035093">
    <property type="entry name" value="RelE/ParE_toxin_dom_sf"/>
</dbReference>
<dbReference type="Pfam" id="PF05016">
    <property type="entry name" value="ParE_toxin"/>
    <property type="match status" value="1"/>
</dbReference>
<evidence type="ECO:0000256" key="2">
    <source>
        <dbReference type="ARBA" id="ARBA00022649"/>
    </source>
</evidence>
<evidence type="ECO:0000256" key="1">
    <source>
        <dbReference type="ARBA" id="ARBA00006226"/>
    </source>
</evidence>
<proteinExistence type="inferred from homology"/>
<protein>
    <submittedName>
        <fullName evidence="3">mRNA interferase RelE/StbE</fullName>
    </submittedName>
</protein>
<sequence length="88" mass="10471">MIYKVEYTKNALKQLKKMDRQTASLILSFIEKRLIGCDNPRQFGKALQGTLSDKWRYRVGDYRILAKIENERVIIIVIEIGHRRDIYK</sequence>
<reference evidence="3 4" key="1">
    <citation type="submission" date="2016-11" db="EMBL/GenBank/DDBJ databases">
        <authorList>
            <person name="Jaros S."/>
            <person name="Januszkiewicz K."/>
            <person name="Wedrychowicz H."/>
        </authorList>
    </citation>
    <scope>NUCLEOTIDE SEQUENCE [LARGE SCALE GENOMIC DNA]</scope>
    <source>
        <strain evidence="3 4">DSM 17477</strain>
    </source>
</reference>
<keyword evidence="4" id="KW-1185">Reference proteome</keyword>
<organism evidence="3 4">
    <name type="scientific">Dethiosulfatibacter aminovorans DSM 17477</name>
    <dbReference type="NCBI Taxonomy" id="1121476"/>
    <lineage>
        <taxon>Bacteria</taxon>
        <taxon>Bacillati</taxon>
        <taxon>Bacillota</taxon>
        <taxon>Tissierellia</taxon>
        <taxon>Dethiosulfatibacter</taxon>
    </lineage>
</organism>
<name>A0A1M6N7D2_9FIRM</name>
<dbReference type="NCBIfam" id="TIGR02385">
    <property type="entry name" value="RelE_StbE"/>
    <property type="match status" value="1"/>
</dbReference>
<accession>A0A1M6N7D2</accession>
<comment type="similarity">
    <text evidence="1">Belongs to the RelE toxin family.</text>
</comment>
<dbReference type="PANTHER" id="PTHR35601">
    <property type="entry name" value="TOXIN RELE"/>
    <property type="match status" value="1"/>
</dbReference>
<dbReference type="InterPro" id="IPR007712">
    <property type="entry name" value="RelE/ParE_toxin"/>
</dbReference>
<dbReference type="STRING" id="1121476.SAMN02745751_03704"/>
<gene>
    <name evidence="3" type="ORF">SAMN02745751_03704</name>
</gene>
<dbReference type="AlphaFoldDB" id="A0A1M6N7D2"/>
<dbReference type="Gene3D" id="3.30.2310.20">
    <property type="entry name" value="RelE-like"/>
    <property type="match status" value="1"/>
</dbReference>
<dbReference type="EMBL" id="FQZL01000062">
    <property type="protein sequence ID" value="SHJ91597.1"/>
    <property type="molecule type" value="Genomic_DNA"/>
</dbReference>
<dbReference type="PANTHER" id="PTHR35601:SF1">
    <property type="entry name" value="TOXIN RELE"/>
    <property type="match status" value="1"/>
</dbReference>
<dbReference type="SUPFAM" id="SSF143011">
    <property type="entry name" value="RelE-like"/>
    <property type="match status" value="1"/>
</dbReference>
<dbReference type="OrthoDB" id="9805098at2"/>
<keyword evidence="2" id="KW-1277">Toxin-antitoxin system</keyword>
<evidence type="ECO:0000313" key="4">
    <source>
        <dbReference type="Proteomes" id="UP000184052"/>
    </source>
</evidence>
<dbReference type="Proteomes" id="UP000184052">
    <property type="component" value="Unassembled WGS sequence"/>
</dbReference>
<evidence type="ECO:0000313" key="3">
    <source>
        <dbReference type="EMBL" id="SHJ91597.1"/>
    </source>
</evidence>